<organism evidence="2 3">
    <name type="scientific">Lyophyllum shimeji</name>
    <name type="common">Hon-shimeji</name>
    <name type="synonym">Tricholoma shimeji</name>
    <dbReference type="NCBI Taxonomy" id="47721"/>
    <lineage>
        <taxon>Eukaryota</taxon>
        <taxon>Fungi</taxon>
        <taxon>Dikarya</taxon>
        <taxon>Basidiomycota</taxon>
        <taxon>Agaricomycotina</taxon>
        <taxon>Agaricomycetes</taxon>
        <taxon>Agaricomycetidae</taxon>
        <taxon>Agaricales</taxon>
        <taxon>Tricholomatineae</taxon>
        <taxon>Lyophyllaceae</taxon>
        <taxon>Lyophyllum</taxon>
    </lineage>
</organism>
<keyword evidence="3" id="KW-1185">Reference proteome</keyword>
<accession>A0A9P3PRY8</accession>
<dbReference type="InterPro" id="IPR009737">
    <property type="entry name" value="Aim32/Apd1-like"/>
</dbReference>
<proteinExistence type="predicted"/>
<feature type="region of interest" description="Disordered" evidence="1">
    <location>
        <begin position="15"/>
        <end position="44"/>
    </location>
</feature>
<evidence type="ECO:0000313" key="3">
    <source>
        <dbReference type="Proteomes" id="UP001063166"/>
    </source>
</evidence>
<dbReference type="Gene3D" id="3.40.30.10">
    <property type="entry name" value="Glutaredoxin"/>
    <property type="match status" value="1"/>
</dbReference>
<dbReference type="SUPFAM" id="SSF52833">
    <property type="entry name" value="Thioredoxin-like"/>
    <property type="match status" value="1"/>
</dbReference>
<dbReference type="EMBL" id="BRPK01000009">
    <property type="protein sequence ID" value="GLB40948.1"/>
    <property type="molecule type" value="Genomic_DNA"/>
</dbReference>
<dbReference type="InterPro" id="IPR036249">
    <property type="entry name" value="Thioredoxin-like_sf"/>
</dbReference>
<gene>
    <name evidence="2" type="ORF">LshimejAT787_0901630</name>
</gene>
<dbReference type="CDD" id="cd03062">
    <property type="entry name" value="TRX_Fd_Sucrase"/>
    <property type="match status" value="1"/>
</dbReference>
<comment type="caution">
    <text evidence="2">The sequence shown here is derived from an EMBL/GenBank/DDBJ whole genome shotgun (WGS) entry which is preliminary data.</text>
</comment>
<dbReference type="AlphaFoldDB" id="A0A9P3PRY8"/>
<dbReference type="PANTHER" id="PTHR31902">
    <property type="entry name" value="ACTIN PATCHES DISTAL PROTEIN 1"/>
    <property type="match status" value="1"/>
</dbReference>
<dbReference type="OrthoDB" id="10253744at2759"/>
<evidence type="ECO:0000256" key="1">
    <source>
        <dbReference type="SAM" id="MobiDB-lite"/>
    </source>
</evidence>
<name>A0A9P3PRY8_LYOSH</name>
<evidence type="ECO:0000313" key="2">
    <source>
        <dbReference type="EMBL" id="GLB40948.1"/>
    </source>
</evidence>
<sequence>MSLSSRTSRLPRAPRLHTIRWFTTTPPRRVPASTEDGEDSHPKPLFGTAPPHRAYIFLHSADPPASFPPRISTPLQRALQLKALRWGGLVNFAWYGPDEPSSSPSTSTIEHTSATAFSTSGGRLHIPSLTLENLDEVEEQLRNYAEGPVAQETSDEIHLYVCTHGSRDCRCGDTGGAVARALREELARRRKEDPSGIASRVRFAEVGHVGGHEYAANLLVYPHGEWLGRLEPGDVPAVLSEILDSPIRSFGPEDRPLSPLHWRGRMGLSKLEQLELFASASRA</sequence>
<protein>
    <submittedName>
        <fullName evidence="2">Sucrase/ferredoxin-like</fullName>
    </submittedName>
</protein>
<reference evidence="2" key="1">
    <citation type="submission" date="2022-07" db="EMBL/GenBank/DDBJ databases">
        <title>The genome of Lyophyllum shimeji provides insight into the initial evolution of ectomycorrhizal fungal genome.</title>
        <authorList>
            <person name="Kobayashi Y."/>
            <person name="Shibata T."/>
            <person name="Hirakawa H."/>
            <person name="Shigenobu S."/>
            <person name="Nishiyama T."/>
            <person name="Yamada A."/>
            <person name="Hasebe M."/>
            <person name="Kawaguchi M."/>
        </authorList>
    </citation>
    <scope>NUCLEOTIDE SEQUENCE</scope>
    <source>
        <strain evidence="2">AT787</strain>
    </source>
</reference>
<dbReference type="Proteomes" id="UP001063166">
    <property type="component" value="Unassembled WGS sequence"/>
</dbReference>
<dbReference type="Pfam" id="PF06999">
    <property type="entry name" value="Suc_Fer-like"/>
    <property type="match status" value="1"/>
</dbReference>